<dbReference type="SUPFAM" id="SSF46767">
    <property type="entry name" value="Methylated DNA-protein cysteine methyltransferase, C-terminal domain"/>
    <property type="match status" value="1"/>
</dbReference>
<evidence type="ECO:0000256" key="6">
    <source>
        <dbReference type="ARBA" id="ARBA00049348"/>
    </source>
</evidence>
<dbReference type="STRING" id="1112204.GPOL_c32090"/>
<feature type="domain" description="Methylated-DNA-[protein]-cysteine S-methyltransferase DNA binding" evidence="8">
    <location>
        <begin position="114"/>
        <end position="192"/>
    </location>
</feature>
<dbReference type="RefSeq" id="WP_014360689.1">
    <property type="nucleotide sequence ID" value="NC_016906.1"/>
</dbReference>
<evidence type="ECO:0000256" key="4">
    <source>
        <dbReference type="ARBA" id="ARBA00022763"/>
    </source>
</evidence>
<dbReference type="GeneID" id="90160237"/>
<dbReference type="eggNOG" id="COG0350">
    <property type="taxonomic scope" value="Bacteria"/>
</dbReference>
<proteinExistence type="predicted"/>
<feature type="compositionally biased region" description="Low complexity" evidence="7">
    <location>
        <begin position="7"/>
        <end position="21"/>
    </location>
</feature>
<dbReference type="Proteomes" id="UP000009154">
    <property type="component" value="Chromosome"/>
</dbReference>
<protein>
    <submittedName>
        <fullName evidence="9">Methylated-DNA-protein-cysteine S-methyltransferase</fullName>
    </submittedName>
</protein>
<evidence type="ECO:0000313" key="9">
    <source>
        <dbReference type="EMBL" id="AFA74224.1"/>
    </source>
</evidence>
<dbReference type="KEGG" id="gpo:GPOL_c32090"/>
<accession>H6MXA6</accession>
<dbReference type="EMBL" id="CP003119">
    <property type="protein sequence ID" value="AFA74224.1"/>
    <property type="molecule type" value="Genomic_DNA"/>
</dbReference>
<gene>
    <name evidence="9" type="ordered locus">GPOL_c32090</name>
</gene>
<dbReference type="PANTHER" id="PTHR10815">
    <property type="entry name" value="METHYLATED-DNA--PROTEIN-CYSTEINE METHYLTRANSFERASE"/>
    <property type="match status" value="1"/>
</dbReference>
<dbReference type="Gene3D" id="1.10.10.10">
    <property type="entry name" value="Winged helix-like DNA-binding domain superfamily/Winged helix DNA-binding domain"/>
    <property type="match status" value="1"/>
</dbReference>
<dbReference type="HOGENOM" id="CLU_000445_52_2_11"/>
<dbReference type="GO" id="GO:0006281">
    <property type="term" value="P:DNA repair"/>
    <property type="evidence" value="ECO:0007669"/>
    <property type="project" value="UniProtKB-KW"/>
</dbReference>
<dbReference type="InterPro" id="IPR036388">
    <property type="entry name" value="WH-like_DNA-bd_sf"/>
</dbReference>
<evidence type="ECO:0000256" key="1">
    <source>
        <dbReference type="ARBA" id="ARBA00001286"/>
    </source>
</evidence>
<dbReference type="PROSITE" id="PS00374">
    <property type="entry name" value="MGMT"/>
    <property type="match status" value="1"/>
</dbReference>
<comment type="catalytic activity">
    <reaction evidence="1">
        <text>a 4-O-methyl-thymidine in DNA + L-cysteinyl-[protein] = a thymidine in DNA + S-methyl-L-cysteinyl-[protein]</text>
        <dbReference type="Rhea" id="RHEA:53428"/>
        <dbReference type="Rhea" id="RHEA-COMP:10131"/>
        <dbReference type="Rhea" id="RHEA-COMP:10132"/>
        <dbReference type="Rhea" id="RHEA-COMP:13555"/>
        <dbReference type="Rhea" id="RHEA-COMP:13556"/>
        <dbReference type="ChEBI" id="CHEBI:29950"/>
        <dbReference type="ChEBI" id="CHEBI:82612"/>
        <dbReference type="ChEBI" id="CHEBI:137386"/>
        <dbReference type="ChEBI" id="CHEBI:137387"/>
        <dbReference type="EC" id="2.1.1.63"/>
    </reaction>
</comment>
<keyword evidence="2 9" id="KW-0489">Methyltransferase</keyword>
<dbReference type="CDD" id="cd06445">
    <property type="entry name" value="ATase"/>
    <property type="match status" value="1"/>
</dbReference>
<dbReference type="Pfam" id="PF01035">
    <property type="entry name" value="DNA_binding_1"/>
    <property type="match status" value="1"/>
</dbReference>
<dbReference type="AlphaFoldDB" id="H6MXA6"/>
<dbReference type="GO" id="GO:0032259">
    <property type="term" value="P:methylation"/>
    <property type="evidence" value="ECO:0007669"/>
    <property type="project" value="UniProtKB-KW"/>
</dbReference>
<feature type="region of interest" description="Disordered" evidence="7">
    <location>
        <begin position="1"/>
        <end position="27"/>
    </location>
</feature>
<dbReference type="InterPro" id="IPR014048">
    <property type="entry name" value="MethylDNA_cys_MeTrfase_DNA-bd"/>
</dbReference>
<dbReference type="InterPro" id="IPR036217">
    <property type="entry name" value="MethylDNA_cys_MeTrfase_DNAb"/>
</dbReference>
<evidence type="ECO:0000259" key="8">
    <source>
        <dbReference type="Pfam" id="PF01035"/>
    </source>
</evidence>
<sequence>MTDTLETPSTPSTSTPGTSTPKDGVGLWTTVSTPDGAFTVVADTDGIILASGWTDTPEYLVALVHRDLRPHDLRGPAELGRTPELTTITEAVEAYYADDFGPAAAQPVVQRSGPFIEKAWAALRGVTAGTAVTYTELAERAGEPAAIRAAASACARNAAALFVPCHRVLRRDGSLGGFRYGLDIKRSLLDRETPDQEVPLPDAG</sequence>
<keyword evidence="4" id="KW-0227">DNA damage</keyword>
<keyword evidence="10" id="KW-1185">Reference proteome</keyword>
<comment type="catalytic activity">
    <reaction evidence="6">
        <text>a 6-O-methyl-2'-deoxyguanosine in DNA + L-cysteinyl-[protein] = S-methyl-L-cysteinyl-[protein] + a 2'-deoxyguanosine in DNA</text>
        <dbReference type="Rhea" id="RHEA:24000"/>
        <dbReference type="Rhea" id="RHEA-COMP:10131"/>
        <dbReference type="Rhea" id="RHEA-COMP:10132"/>
        <dbReference type="Rhea" id="RHEA-COMP:11367"/>
        <dbReference type="Rhea" id="RHEA-COMP:11368"/>
        <dbReference type="ChEBI" id="CHEBI:29950"/>
        <dbReference type="ChEBI" id="CHEBI:82612"/>
        <dbReference type="ChEBI" id="CHEBI:85445"/>
        <dbReference type="ChEBI" id="CHEBI:85448"/>
        <dbReference type="EC" id="2.1.1.63"/>
    </reaction>
</comment>
<dbReference type="NCBIfam" id="TIGR00589">
    <property type="entry name" value="ogt"/>
    <property type="match status" value="1"/>
</dbReference>
<keyword evidence="5" id="KW-0234">DNA repair</keyword>
<dbReference type="PANTHER" id="PTHR10815:SF13">
    <property type="entry name" value="METHYLATED-DNA--PROTEIN-CYSTEINE METHYLTRANSFERASE"/>
    <property type="match status" value="1"/>
</dbReference>
<evidence type="ECO:0000256" key="5">
    <source>
        <dbReference type="ARBA" id="ARBA00023204"/>
    </source>
</evidence>
<keyword evidence="3 9" id="KW-0808">Transferase</keyword>
<dbReference type="GO" id="GO:0003908">
    <property type="term" value="F:methylated-DNA-[protein]-cysteine S-methyltransferase activity"/>
    <property type="evidence" value="ECO:0007669"/>
    <property type="project" value="UniProtKB-EC"/>
</dbReference>
<reference evidence="9 10" key="1">
    <citation type="journal article" date="2012" name="Appl. Environ. Microbiol.">
        <title>Involvement of two latex-clearing proteins during rubber degradation and insights into the subsequent degradation pathway revealed by the genome sequence of Gordonia polyisoprenivorans strain VH2.</title>
        <authorList>
            <person name="Hiessl S."/>
            <person name="Schuldes J."/>
            <person name="Thurmer A."/>
            <person name="Halbsguth T."/>
            <person name="Broker D."/>
            <person name="Angelov A."/>
            <person name="Liebl W."/>
            <person name="Daniel R."/>
            <person name="Steinbuchel A."/>
        </authorList>
    </citation>
    <scope>NUCLEOTIDE SEQUENCE [LARGE SCALE GENOMIC DNA]</scope>
    <source>
        <strain evidence="10">DSM 44266 / VH2</strain>
    </source>
</reference>
<organism evidence="9 10">
    <name type="scientific">Gordonia polyisoprenivorans (strain DSM 44266 / VH2)</name>
    <dbReference type="NCBI Taxonomy" id="1112204"/>
    <lineage>
        <taxon>Bacteria</taxon>
        <taxon>Bacillati</taxon>
        <taxon>Actinomycetota</taxon>
        <taxon>Actinomycetes</taxon>
        <taxon>Mycobacteriales</taxon>
        <taxon>Gordoniaceae</taxon>
        <taxon>Gordonia</taxon>
    </lineage>
</organism>
<name>H6MXA6_GORPV</name>
<evidence type="ECO:0000313" key="10">
    <source>
        <dbReference type="Proteomes" id="UP000009154"/>
    </source>
</evidence>
<evidence type="ECO:0000256" key="7">
    <source>
        <dbReference type="SAM" id="MobiDB-lite"/>
    </source>
</evidence>
<evidence type="ECO:0000256" key="3">
    <source>
        <dbReference type="ARBA" id="ARBA00022679"/>
    </source>
</evidence>
<evidence type="ECO:0000256" key="2">
    <source>
        <dbReference type="ARBA" id="ARBA00022603"/>
    </source>
</evidence>
<dbReference type="InterPro" id="IPR001497">
    <property type="entry name" value="MethylDNA_cys_MeTrfase_AS"/>
</dbReference>